<protein>
    <submittedName>
        <fullName evidence="1">Uncharacterized protein</fullName>
    </submittedName>
</protein>
<sequence>MGIAIRHVERITARSNGDHDLDVEVQDDLPRVGLKTSENLGKKLVTGPSSKNDCSSLESVGSGIVQTFTDSNW</sequence>
<proteinExistence type="predicted"/>
<comment type="caution">
    <text evidence="1">The sequence shown here is derived from an EMBL/GenBank/DDBJ whole genome shotgun (WGS) entry which is preliminary data.</text>
</comment>
<evidence type="ECO:0000313" key="2">
    <source>
        <dbReference type="Proteomes" id="UP000299102"/>
    </source>
</evidence>
<name>A0A4C2A7Y2_EUMVA</name>
<organism evidence="1 2">
    <name type="scientific">Eumeta variegata</name>
    <name type="common">Bagworm moth</name>
    <name type="synonym">Eumeta japonica</name>
    <dbReference type="NCBI Taxonomy" id="151549"/>
    <lineage>
        <taxon>Eukaryota</taxon>
        <taxon>Metazoa</taxon>
        <taxon>Ecdysozoa</taxon>
        <taxon>Arthropoda</taxon>
        <taxon>Hexapoda</taxon>
        <taxon>Insecta</taxon>
        <taxon>Pterygota</taxon>
        <taxon>Neoptera</taxon>
        <taxon>Endopterygota</taxon>
        <taxon>Lepidoptera</taxon>
        <taxon>Glossata</taxon>
        <taxon>Ditrysia</taxon>
        <taxon>Tineoidea</taxon>
        <taxon>Psychidae</taxon>
        <taxon>Oiketicinae</taxon>
        <taxon>Eumeta</taxon>
    </lineage>
</organism>
<evidence type="ECO:0000313" key="1">
    <source>
        <dbReference type="EMBL" id="GBP96208.1"/>
    </source>
</evidence>
<dbReference type="AlphaFoldDB" id="A0A4C2A7Y2"/>
<keyword evidence="2" id="KW-1185">Reference proteome</keyword>
<gene>
    <name evidence="1" type="ORF">EVAR_70465_1</name>
</gene>
<dbReference type="Proteomes" id="UP000299102">
    <property type="component" value="Unassembled WGS sequence"/>
</dbReference>
<accession>A0A4C2A7Y2</accession>
<dbReference type="EMBL" id="BGZK01002753">
    <property type="protein sequence ID" value="GBP96208.1"/>
    <property type="molecule type" value="Genomic_DNA"/>
</dbReference>
<reference evidence="1 2" key="1">
    <citation type="journal article" date="2019" name="Commun. Biol.">
        <title>The bagworm genome reveals a unique fibroin gene that provides high tensile strength.</title>
        <authorList>
            <person name="Kono N."/>
            <person name="Nakamura H."/>
            <person name="Ohtoshi R."/>
            <person name="Tomita M."/>
            <person name="Numata K."/>
            <person name="Arakawa K."/>
        </authorList>
    </citation>
    <scope>NUCLEOTIDE SEQUENCE [LARGE SCALE GENOMIC DNA]</scope>
</reference>